<gene>
    <name evidence="1" type="ORF">MCHLO_05538</name>
</gene>
<keyword evidence="2" id="KW-1185">Reference proteome</keyword>
<organism evidence="1 2">
    <name type="scientific">Mycena chlorophos</name>
    <name type="common">Agaric fungus</name>
    <name type="synonym">Agaricus chlorophos</name>
    <dbReference type="NCBI Taxonomy" id="658473"/>
    <lineage>
        <taxon>Eukaryota</taxon>
        <taxon>Fungi</taxon>
        <taxon>Dikarya</taxon>
        <taxon>Basidiomycota</taxon>
        <taxon>Agaricomycotina</taxon>
        <taxon>Agaricomycetes</taxon>
        <taxon>Agaricomycetidae</taxon>
        <taxon>Agaricales</taxon>
        <taxon>Marasmiineae</taxon>
        <taxon>Mycenaceae</taxon>
        <taxon>Mycena</taxon>
    </lineage>
</organism>
<sequence>MGQMGRGTKQRVTTAYWPSAVFALPCSIRGQLHACTSARTTVGASGKRLGGAATIVVCASDRAVLADSLEQATGAVLAGNDVVPQTGKSMHGSACALPPAWRRREEEQTTLASPAFVRFVEARRSGWDICAREDMSAQLLVVHIVSCWPTDSPIRIEAPSGQPCHVPAVGFAATLHRASARAIAQLPGMLHRGSCIVVLRD</sequence>
<name>A0ABQ0LAU0_MYCCL</name>
<evidence type="ECO:0000313" key="2">
    <source>
        <dbReference type="Proteomes" id="UP000815677"/>
    </source>
</evidence>
<evidence type="ECO:0000313" key="1">
    <source>
        <dbReference type="EMBL" id="GAT48105.1"/>
    </source>
</evidence>
<dbReference type="Proteomes" id="UP000815677">
    <property type="component" value="Unassembled WGS sequence"/>
</dbReference>
<proteinExistence type="predicted"/>
<dbReference type="EMBL" id="DF844265">
    <property type="protein sequence ID" value="GAT48105.1"/>
    <property type="molecule type" value="Genomic_DNA"/>
</dbReference>
<reference evidence="1" key="1">
    <citation type="submission" date="2014-09" db="EMBL/GenBank/DDBJ databases">
        <title>Genome sequence of the luminous mushroom Mycena chlorophos for searching fungal bioluminescence genes.</title>
        <authorList>
            <person name="Tanaka Y."/>
            <person name="Kasuga D."/>
            <person name="Oba Y."/>
            <person name="Hase S."/>
            <person name="Sato K."/>
            <person name="Oba Y."/>
            <person name="Sakakibara Y."/>
        </authorList>
    </citation>
    <scope>NUCLEOTIDE SEQUENCE</scope>
</reference>
<protein>
    <submittedName>
        <fullName evidence="1">Uncharacterized protein</fullName>
    </submittedName>
</protein>
<accession>A0ABQ0LAU0</accession>